<evidence type="ECO:0008006" key="3">
    <source>
        <dbReference type="Google" id="ProtNLM"/>
    </source>
</evidence>
<organism evidence="1 2">
    <name type="scientific">Acyrthosiphon pisum</name>
    <name type="common">Pea aphid</name>
    <dbReference type="NCBI Taxonomy" id="7029"/>
    <lineage>
        <taxon>Eukaryota</taxon>
        <taxon>Metazoa</taxon>
        <taxon>Ecdysozoa</taxon>
        <taxon>Arthropoda</taxon>
        <taxon>Hexapoda</taxon>
        <taxon>Insecta</taxon>
        <taxon>Pterygota</taxon>
        <taxon>Neoptera</taxon>
        <taxon>Paraneoptera</taxon>
        <taxon>Hemiptera</taxon>
        <taxon>Sternorrhyncha</taxon>
        <taxon>Aphidomorpha</taxon>
        <taxon>Aphidoidea</taxon>
        <taxon>Aphididae</taxon>
        <taxon>Macrosiphini</taxon>
        <taxon>Acyrthosiphon</taxon>
    </lineage>
</organism>
<evidence type="ECO:0000313" key="1">
    <source>
        <dbReference type="EnsemblMetazoa" id="XP_008188800.1"/>
    </source>
</evidence>
<dbReference type="AlphaFoldDB" id="A0A8R2FEJ6"/>
<reference evidence="1" key="2">
    <citation type="submission" date="2022-06" db="UniProtKB">
        <authorList>
            <consortium name="EnsemblMetazoa"/>
        </authorList>
    </citation>
    <scope>IDENTIFICATION</scope>
</reference>
<reference evidence="2" key="1">
    <citation type="submission" date="2010-06" db="EMBL/GenBank/DDBJ databases">
        <authorList>
            <person name="Jiang H."/>
            <person name="Abraham K."/>
            <person name="Ali S."/>
            <person name="Alsbrooks S.L."/>
            <person name="Anim B.N."/>
            <person name="Anosike U.S."/>
            <person name="Attaway T."/>
            <person name="Bandaranaike D.P."/>
            <person name="Battles P.K."/>
            <person name="Bell S.N."/>
            <person name="Bell A.V."/>
            <person name="Beltran B."/>
            <person name="Bickham C."/>
            <person name="Bustamante Y."/>
            <person name="Caleb T."/>
            <person name="Canada A."/>
            <person name="Cardenas V."/>
            <person name="Carter K."/>
            <person name="Chacko J."/>
            <person name="Chandrabose M.N."/>
            <person name="Chavez D."/>
            <person name="Chavez A."/>
            <person name="Chen L."/>
            <person name="Chu H.-S."/>
            <person name="Claassen K.J."/>
            <person name="Cockrell R."/>
            <person name="Collins M."/>
            <person name="Cooper J.A."/>
            <person name="Cree A."/>
            <person name="Curry S.M."/>
            <person name="Da Y."/>
            <person name="Dao M.D."/>
            <person name="Das B."/>
            <person name="Davila M.-L."/>
            <person name="Davy-Carroll L."/>
            <person name="Denson S."/>
            <person name="Dinh H."/>
            <person name="Ebong V.E."/>
            <person name="Edwards J.R."/>
            <person name="Egan A."/>
            <person name="El-Daye J."/>
            <person name="Escobedo L."/>
            <person name="Fernandez S."/>
            <person name="Fernando P.R."/>
            <person name="Flagg N."/>
            <person name="Forbes L.D."/>
            <person name="Fowler R.G."/>
            <person name="Fu Q."/>
            <person name="Gabisi R.A."/>
            <person name="Ganer J."/>
            <person name="Garbino Pronczuk A."/>
            <person name="Garcia R.M."/>
            <person name="Garner T."/>
            <person name="Garrett T.E."/>
            <person name="Gonzalez D.A."/>
            <person name="Hamid H."/>
            <person name="Hawkins E.S."/>
            <person name="Hirani K."/>
            <person name="Hogues M.E."/>
            <person name="Hollins B."/>
            <person name="Hsiao C.-H."/>
            <person name="Jabil R."/>
            <person name="James M.L."/>
            <person name="Jhangiani S.N."/>
            <person name="Johnson B."/>
            <person name="Johnson Q."/>
            <person name="Joshi V."/>
            <person name="Kalu J.B."/>
            <person name="Kam C."/>
            <person name="Kashfia A."/>
            <person name="Keebler J."/>
            <person name="Kisamo H."/>
            <person name="Kovar C.L."/>
            <person name="Lago L.A."/>
            <person name="Lai C.-Y."/>
            <person name="Laidlaw J."/>
            <person name="Lara F."/>
            <person name="Le T.-K."/>
            <person name="Lee S.L."/>
            <person name="Legall F.H."/>
            <person name="Lemon S.J."/>
            <person name="Lewis L.R."/>
            <person name="Li B."/>
            <person name="Liu Y."/>
            <person name="Liu Y.-S."/>
            <person name="Lopez J."/>
            <person name="Lozado R.J."/>
            <person name="Lu J."/>
            <person name="Madu R.C."/>
            <person name="Maheshwari M."/>
            <person name="Maheshwari R."/>
            <person name="Malloy K."/>
            <person name="Martinez E."/>
            <person name="Mathew T."/>
            <person name="Mercado I.C."/>
            <person name="Mercado C."/>
            <person name="Meyer B."/>
            <person name="Montgomery K."/>
            <person name="Morgan M.B."/>
            <person name="Munidasa M."/>
            <person name="Nazareth L.V."/>
            <person name="Nelson J."/>
            <person name="Ng B.M."/>
            <person name="Nguyen N.B."/>
            <person name="Nguyen P.Q."/>
            <person name="Nguyen T."/>
            <person name="Obregon M."/>
            <person name="Okwuonu G.O."/>
            <person name="Onwere C.G."/>
            <person name="Orozco G."/>
            <person name="Parra A."/>
            <person name="Patel S."/>
            <person name="Patil S."/>
            <person name="Perez A."/>
            <person name="Perez Y."/>
            <person name="Pham C."/>
            <person name="Primus E.L."/>
            <person name="Pu L.-L."/>
            <person name="Puazo M."/>
            <person name="Qin X."/>
            <person name="Quiroz J.B."/>
            <person name="Reese J."/>
            <person name="Richards S."/>
            <person name="Rives C.M."/>
            <person name="Robberts R."/>
            <person name="Ruiz S.J."/>
            <person name="Ruiz M.J."/>
            <person name="Santibanez J."/>
            <person name="Schneider B.W."/>
            <person name="Sisson I."/>
            <person name="Smith M."/>
            <person name="Sodergren E."/>
            <person name="Song X.-Z."/>
            <person name="Song B.B."/>
            <person name="Summersgill H."/>
            <person name="Thelus R."/>
            <person name="Thornton R.D."/>
            <person name="Trejos Z.Y."/>
            <person name="Usmani K."/>
            <person name="Vattathil S."/>
            <person name="Villasana D."/>
            <person name="Walker D.L."/>
            <person name="Wang S."/>
            <person name="Wang K."/>
            <person name="White C.S."/>
            <person name="Williams A.C."/>
            <person name="Williamson J."/>
            <person name="Wilson K."/>
            <person name="Woghiren I.O."/>
            <person name="Woodworth J.R."/>
            <person name="Worley K.C."/>
            <person name="Wright R.A."/>
            <person name="Wu W."/>
            <person name="Young L."/>
            <person name="Zhang L."/>
            <person name="Zhang J."/>
            <person name="Zhu Y."/>
            <person name="Muzny D.M."/>
            <person name="Weinstock G."/>
            <person name="Gibbs R.A."/>
        </authorList>
    </citation>
    <scope>NUCLEOTIDE SEQUENCE [LARGE SCALE GENOMIC DNA]</scope>
    <source>
        <strain evidence="2">LSR1</strain>
    </source>
</reference>
<dbReference type="OrthoDB" id="6599116at2759"/>
<evidence type="ECO:0000313" key="2">
    <source>
        <dbReference type="Proteomes" id="UP000007819"/>
    </source>
</evidence>
<dbReference type="RefSeq" id="XP_008188800.1">
    <property type="nucleotide sequence ID" value="XM_008190578.1"/>
</dbReference>
<protein>
    <recommendedName>
        <fullName evidence="3">MULE transposase domain-containing protein</fullName>
    </recommendedName>
</protein>
<dbReference type="KEGG" id="api:103311047"/>
<accession>A0A8R2FEJ6</accession>
<name>A0A8R2FEJ6_ACYPI</name>
<proteinExistence type="predicted"/>
<dbReference type="OMA" id="SHYINTA"/>
<sequence>MLKEKCSGFELEFNPSIIVSDFEQSIHVASKVVWPLITVVGCRFHLTQSWWKRIQNLGLKPDYMDPNSENGKWLHLIFGLSLLPSNEVDDCFVEDLMSIQPLSEKLVEFSDYLVDTYISSSSTFPPSLWAMNSIDSERTTNACESFHSSFSRNFSSAHPNIFT</sequence>
<dbReference type="Proteomes" id="UP000007819">
    <property type="component" value="Unassembled WGS sequence"/>
</dbReference>
<dbReference type="EnsemblMetazoa" id="XM_008190578.1">
    <property type="protein sequence ID" value="XP_008188800.1"/>
    <property type="gene ID" value="LOC103311047"/>
</dbReference>
<keyword evidence="2" id="KW-1185">Reference proteome</keyword>
<dbReference type="GeneID" id="103311047"/>